<keyword evidence="1" id="KW-0812">Transmembrane</keyword>
<feature type="transmembrane region" description="Helical" evidence="1">
    <location>
        <begin position="75"/>
        <end position="94"/>
    </location>
</feature>
<accession>A0A412J4U0</accession>
<gene>
    <name evidence="2" type="ORF">DWX92_04330</name>
</gene>
<protein>
    <submittedName>
        <fullName evidence="2">DUF2871 family protein</fullName>
    </submittedName>
</protein>
<organism evidence="2 3">
    <name type="scientific">Holdemanella biformis</name>
    <dbReference type="NCBI Taxonomy" id="1735"/>
    <lineage>
        <taxon>Bacteria</taxon>
        <taxon>Bacillati</taxon>
        <taxon>Bacillota</taxon>
        <taxon>Erysipelotrichia</taxon>
        <taxon>Erysipelotrichales</taxon>
        <taxon>Erysipelotrichaceae</taxon>
        <taxon>Holdemanella</taxon>
    </lineage>
</organism>
<dbReference type="Proteomes" id="UP000285274">
    <property type="component" value="Unassembled WGS sequence"/>
</dbReference>
<keyword evidence="1" id="KW-0472">Membrane</keyword>
<evidence type="ECO:0000313" key="3">
    <source>
        <dbReference type="Proteomes" id="UP000285274"/>
    </source>
</evidence>
<dbReference type="Pfam" id="PF11070">
    <property type="entry name" value="DUF2871"/>
    <property type="match status" value="1"/>
</dbReference>
<evidence type="ECO:0000256" key="1">
    <source>
        <dbReference type="SAM" id="Phobius"/>
    </source>
</evidence>
<name>A0A412J4U0_9FIRM</name>
<evidence type="ECO:0000313" key="2">
    <source>
        <dbReference type="EMBL" id="RGS47402.1"/>
    </source>
</evidence>
<feature type="transmembrane region" description="Helical" evidence="1">
    <location>
        <begin position="100"/>
        <end position="121"/>
    </location>
</feature>
<comment type="caution">
    <text evidence="2">The sequence shown here is derived from an EMBL/GenBank/DDBJ whole genome shotgun (WGS) entry which is preliminary data.</text>
</comment>
<feature type="transmembrane region" description="Helical" evidence="1">
    <location>
        <begin position="33"/>
        <end position="55"/>
    </location>
</feature>
<proteinExistence type="predicted"/>
<dbReference type="InterPro" id="IPR021299">
    <property type="entry name" value="DUF2871"/>
</dbReference>
<dbReference type="EMBL" id="QRVM01000013">
    <property type="protein sequence ID" value="RGS47402.1"/>
    <property type="molecule type" value="Genomic_DNA"/>
</dbReference>
<dbReference type="AlphaFoldDB" id="A0A412J4U0"/>
<sequence length="129" mass="14558">MKHLMLASIIYAVLALVGGVFYREFTKLNGFTILSVVHTHYLILGMVFFLLLVLVEKNYSFINDKVRKYLLLYHIGLNLTVVMLTIRGVVQVLSLNVSSAVLFEIAHLILGISMVLVLISIRNCVKDSF</sequence>
<reference evidence="2 3" key="1">
    <citation type="submission" date="2018-08" db="EMBL/GenBank/DDBJ databases">
        <title>A genome reference for cultivated species of the human gut microbiota.</title>
        <authorList>
            <person name="Zou Y."/>
            <person name="Xue W."/>
            <person name="Luo G."/>
        </authorList>
    </citation>
    <scope>NUCLEOTIDE SEQUENCE [LARGE SCALE GENOMIC DNA]</scope>
    <source>
        <strain evidence="2 3">AF22-10AC</strain>
    </source>
</reference>
<dbReference type="RefSeq" id="WP_118319763.1">
    <property type="nucleotide sequence ID" value="NZ_QRVM01000013.1"/>
</dbReference>
<keyword evidence="1" id="KW-1133">Transmembrane helix</keyword>